<dbReference type="InterPro" id="IPR002591">
    <property type="entry name" value="Phosphodiest/P_Trfase"/>
</dbReference>
<keyword evidence="3" id="KW-0812">Transmembrane</keyword>
<dbReference type="CDD" id="cd16018">
    <property type="entry name" value="Enpp"/>
    <property type="match status" value="1"/>
</dbReference>
<dbReference type="PANTHER" id="PTHR10151">
    <property type="entry name" value="ECTONUCLEOTIDE PYROPHOSPHATASE/PHOSPHODIESTERASE"/>
    <property type="match status" value="1"/>
</dbReference>
<dbReference type="AlphaFoldDB" id="A0A3B3QDV4"/>
<feature type="domain" description="DNA/RNA non-specific endonuclease/pyrophosphatase/phosphodiesterase" evidence="5">
    <location>
        <begin position="609"/>
        <end position="831"/>
    </location>
</feature>
<dbReference type="InterPro" id="IPR001604">
    <property type="entry name" value="Endo_G_ENPP1-like_dom"/>
</dbReference>
<protein>
    <submittedName>
        <fullName evidence="6">Ectonucleotide pyrophosphatase/phosphodiesterase 1</fullName>
    </submittedName>
</protein>
<evidence type="ECO:0000259" key="5">
    <source>
        <dbReference type="SMART" id="SM00892"/>
    </source>
</evidence>
<dbReference type="Gene3D" id="3.40.720.10">
    <property type="entry name" value="Alkaline Phosphatase, subunit A"/>
    <property type="match status" value="1"/>
</dbReference>
<dbReference type="InterPro" id="IPR017850">
    <property type="entry name" value="Alkaline_phosphatase_core_sf"/>
</dbReference>
<dbReference type="GO" id="GO:0004528">
    <property type="term" value="F:phosphodiesterase I activity"/>
    <property type="evidence" value="ECO:0007669"/>
    <property type="project" value="TreeGrafter"/>
</dbReference>
<dbReference type="GO" id="GO:0055062">
    <property type="term" value="P:phosphate ion homeostasis"/>
    <property type="evidence" value="ECO:0007669"/>
    <property type="project" value="Ensembl"/>
</dbReference>
<dbReference type="GO" id="GO:0046034">
    <property type="term" value="P:ATP metabolic process"/>
    <property type="evidence" value="ECO:0007669"/>
    <property type="project" value="TreeGrafter"/>
</dbReference>
<dbReference type="FunFam" id="3.40.720.10:FF:000145">
    <property type="entry name" value="Uncharacterized protein"/>
    <property type="match status" value="1"/>
</dbReference>
<keyword evidence="3" id="KW-0472">Membrane</keyword>
<dbReference type="GO" id="GO:0009143">
    <property type="term" value="P:nucleoside triphosphate catabolic process"/>
    <property type="evidence" value="ECO:0007669"/>
    <property type="project" value="TreeGrafter"/>
</dbReference>
<dbReference type="Gene3D" id="3.40.570.10">
    <property type="entry name" value="Extracellular Endonuclease, subunit A"/>
    <property type="match status" value="1"/>
</dbReference>
<dbReference type="Proteomes" id="UP000261540">
    <property type="component" value="Unplaced"/>
</dbReference>
<evidence type="ECO:0000313" key="6">
    <source>
        <dbReference type="Ensembl" id="ENSPKIP00000003591.1"/>
    </source>
</evidence>
<dbReference type="GO" id="GO:0003676">
    <property type="term" value="F:nucleic acid binding"/>
    <property type="evidence" value="ECO:0007669"/>
    <property type="project" value="InterPro"/>
</dbReference>
<sequence length="844" mass="96099">MKRDFCFTPVVLSNLRRSLTYCGDHSDCKIERAGEFPLHAGFVRLQLQHHPFQLVKVDFSQVVFTHKLFLFVVQFLLLSRLLFRFQHVEDGRSNQQVLLLCLLIGILAVILALKQRSSVKGYSTWINEACEDMEAVQCPKSFSKSPLILVSMDGFRAGYLEDHGKHLPAISKMRTCGTSTSFMRPAYPTKTFPNHYTIVTGLYPESHGIVDNRMYDVRRNASFSLKSEEKYNQDWYLGQPVWLTAKYNKLKAGTFFWPGSDVPINGSFPDQYRKYNREVTAHERIQTVMEWLALPPEERPDFYTLYFEEPDSSGHRHGPESKELLDALKTMDTKMDYLMSSLKERGLHKCVNIVFLSDHGMEVASCQRSVYISAFQENLEAFTVLQGPAPRIQPRRLPEDFFTFDYEGLVKNLSCRTENMRPYLKEHLPKRLHFASSVRIERGLMYMKERWQAAQRPGDLKYCKGGFHGSDNVFKNMQAVFIGYGPGFKSATTVPPFENIEVYNLLCDLLNIPPAPNNGTHGSLNHLLRAPVHTPVFPAELSPATSCVAPGRAPPDDLGCTCRTHTKAQLQDFNDKLRTYSSYLGAKRQHLPYGIPRVLQPSARHCVLYHPDYINGFSRDTFMPLWVAYTINPLNSVQPLRSNVSDCLRVDVRIPQGESQKCPSAQLDGAPSVGFLHPPNLGNEMDSLITSNMVPMYPTFRAVWTYFHNVLLVNYSNELNGLNVMSGPIFDQNFDGNYDVLGKAKPNEAPTPTHFYVLLTSCRNTTFSPGDCVGPLQTVAFILPHRPDLTEACPKGSDLHWVQEWAQFHVARVRDVELLTGLSFYHDRISVTETLQLKTFLQLF</sequence>
<proteinExistence type="predicted"/>
<keyword evidence="2" id="KW-0325">Glycoprotein</keyword>
<dbReference type="GO" id="GO:0030505">
    <property type="term" value="P:inorganic diphosphate transport"/>
    <property type="evidence" value="ECO:0007669"/>
    <property type="project" value="TreeGrafter"/>
</dbReference>
<evidence type="ECO:0000256" key="3">
    <source>
        <dbReference type="SAM" id="Phobius"/>
    </source>
</evidence>
<name>A0A3B3QDV4_9TELE</name>
<evidence type="ECO:0000313" key="7">
    <source>
        <dbReference type="Proteomes" id="UP000261540"/>
    </source>
</evidence>
<dbReference type="InterPro" id="IPR044925">
    <property type="entry name" value="His-Me_finger_sf"/>
</dbReference>
<evidence type="ECO:0000256" key="1">
    <source>
        <dbReference type="ARBA" id="ARBA00022801"/>
    </source>
</evidence>
<dbReference type="InterPro" id="IPR044929">
    <property type="entry name" value="DNA/RNA_non-sp_Endonuclease_sf"/>
</dbReference>
<dbReference type="GO" id="GO:0030500">
    <property type="term" value="P:regulation of bone mineralization"/>
    <property type="evidence" value="ECO:0007669"/>
    <property type="project" value="Ensembl"/>
</dbReference>
<dbReference type="GO" id="GO:0004551">
    <property type="term" value="F:dinucleotide phosphatase activity"/>
    <property type="evidence" value="ECO:0007669"/>
    <property type="project" value="TreeGrafter"/>
</dbReference>
<dbReference type="GO" id="GO:0046872">
    <property type="term" value="F:metal ion binding"/>
    <property type="evidence" value="ECO:0007669"/>
    <property type="project" value="InterPro"/>
</dbReference>
<reference evidence="6" key="1">
    <citation type="submission" date="2025-08" db="UniProtKB">
        <authorList>
            <consortium name="Ensembl"/>
        </authorList>
    </citation>
    <scope>IDENTIFICATION</scope>
</reference>
<keyword evidence="3" id="KW-1133">Transmembrane helix</keyword>
<dbReference type="Ensembl" id="ENSPKIT00000027553.1">
    <property type="protein sequence ID" value="ENSPKIP00000003591.1"/>
    <property type="gene ID" value="ENSPKIG00000021026.1"/>
</dbReference>
<dbReference type="GO" id="GO:0045599">
    <property type="term" value="P:negative regulation of fat cell differentiation"/>
    <property type="evidence" value="ECO:0007669"/>
    <property type="project" value="TreeGrafter"/>
</dbReference>
<keyword evidence="7" id="KW-1185">Reference proteome</keyword>
<dbReference type="SUPFAM" id="SSF54060">
    <property type="entry name" value="His-Me finger endonucleases"/>
    <property type="match status" value="1"/>
</dbReference>
<feature type="transmembrane region" description="Helical" evidence="3">
    <location>
        <begin position="97"/>
        <end position="113"/>
    </location>
</feature>
<dbReference type="SUPFAM" id="SSF53649">
    <property type="entry name" value="Alkaline phosphatase-like"/>
    <property type="match status" value="1"/>
</dbReference>
<dbReference type="GeneTree" id="ENSGT00940000156034"/>
<evidence type="ECO:0000259" key="4">
    <source>
        <dbReference type="SMART" id="SM00477"/>
    </source>
</evidence>
<dbReference type="InterPro" id="IPR020821">
    <property type="entry name" value="ENPP1-3/EXOG-like_nuc-like"/>
</dbReference>
<keyword evidence="1" id="KW-0378">Hydrolase</keyword>
<evidence type="ECO:0000256" key="2">
    <source>
        <dbReference type="ARBA" id="ARBA00023180"/>
    </source>
</evidence>
<feature type="transmembrane region" description="Helical" evidence="3">
    <location>
        <begin position="68"/>
        <end position="85"/>
    </location>
</feature>
<dbReference type="GO" id="GO:0009986">
    <property type="term" value="C:cell surface"/>
    <property type="evidence" value="ECO:0007669"/>
    <property type="project" value="TreeGrafter"/>
</dbReference>
<dbReference type="Pfam" id="PF01663">
    <property type="entry name" value="Phosphodiest"/>
    <property type="match status" value="1"/>
</dbReference>
<dbReference type="STRING" id="1676925.ENSPKIP00000003591"/>
<organism evidence="6 7">
    <name type="scientific">Paramormyrops kingsleyae</name>
    <dbReference type="NCBI Taxonomy" id="1676925"/>
    <lineage>
        <taxon>Eukaryota</taxon>
        <taxon>Metazoa</taxon>
        <taxon>Chordata</taxon>
        <taxon>Craniata</taxon>
        <taxon>Vertebrata</taxon>
        <taxon>Euteleostomi</taxon>
        <taxon>Actinopterygii</taxon>
        <taxon>Neopterygii</taxon>
        <taxon>Teleostei</taxon>
        <taxon>Osteoglossocephala</taxon>
        <taxon>Osteoglossomorpha</taxon>
        <taxon>Osteoglossiformes</taxon>
        <taxon>Mormyridae</taxon>
        <taxon>Paramormyrops</taxon>
    </lineage>
</organism>
<accession>A0A3B3QDV4</accession>
<dbReference type="SMART" id="SM00477">
    <property type="entry name" value="NUC"/>
    <property type="match status" value="1"/>
</dbReference>
<feature type="domain" description="ENPP1-3/EXOG-like endonuclease/phosphodiesterase" evidence="4">
    <location>
        <begin position="610"/>
        <end position="831"/>
    </location>
</feature>
<reference evidence="6" key="2">
    <citation type="submission" date="2025-09" db="UniProtKB">
        <authorList>
            <consortium name="Ensembl"/>
        </authorList>
    </citation>
    <scope>IDENTIFICATION</scope>
</reference>
<dbReference type="SMART" id="SM00892">
    <property type="entry name" value="Endonuclease_NS"/>
    <property type="match status" value="1"/>
</dbReference>
<dbReference type="PANTHER" id="PTHR10151:SF77">
    <property type="entry name" value="ECTONUCLEOTIDE PYROPHOSPHATASE_PHOSPHODIESTERASE FAMILY MEMBER 1"/>
    <property type="match status" value="1"/>
</dbReference>